<dbReference type="EMBL" id="AQHV01000013">
    <property type="protein sequence ID" value="KKB54674.1"/>
    <property type="molecule type" value="Genomic_DNA"/>
</dbReference>
<name>A0A0F5JA83_9BACT</name>
<evidence type="ECO:0000313" key="2">
    <source>
        <dbReference type="Proteomes" id="UP000033047"/>
    </source>
</evidence>
<dbReference type="AlphaFoldDB" id="A0A0F5JA83"/>
<reference evidence="1 2" key="1">
    <citation type="submission" date="2013-04" db="EMBL/GenBank/DDBJ databases">
        <title>The Genome Sequence of Parabacteroides goldsteinii DSM 19448.</title>
        <authorList>
            <consortium name="The Broad Institute Genomics Platform"/>
            <person name="Earl A."/>
            <person name="Ward D."/>
            <person name="Feldgarden M."/>
            <person name="Gevers D."/>
            <person name="Martens E."/>
            <person name="Sakamoto M."/>
            <person name="Benno Y."/>
            <person name="Song Y."/>
            <person name="Liu C."/>
            <person name="Lee J."/>
            <person name="Bolanos M."/>
            <person name="Vaisanen M.L."/>
            <person name="Finegold S.M."/>
            <person name="Walker B."/>
            <person name="Young S."/>
            <person name="Zeng Q."/>
            <person name="Gargeya S."/>
            <person name="Fitzgerald M."/>
            <person name="Haas B."/>
            <person name="Abouelleil A."/>
            <person name="Allen A.W."/>
            <person name="Alvarado L."/>
            <person name="Arachchi H.M."/>
            <person name="Berlin A.M."/>
            <person name="Chapman S.B."/>
            <person name="Gainer-Dewar J."/>
            <person name="Goldberg J."/>
            <person name="Griggs A."/>
            <person name="Gujja S."/>
            <person name="Hansen M."/>
            <person name="Howarth C."/>
            <person name="Imamovic A."/>
            <person name="Ireland A."/>
            <person name="Larimer J."/>
            <person name="McCowan C."/>
            <person name="Murphy C."/>
            <person name="Pearson M."/>
            <person name="Poon T.W."/>
            <person name="Priest M."/>
            <person name="Roberts A."/>
            <person name="Saif S."/>
            <person name="Shea T."/>
            <person name="Sisk P."/>
            <person name="Sykes S."/>
            <person name="Wortman J."/>
            <person name="Nusbaum C."/>
            <person name="Birren B."/>
        </authorList>
    </citation>
    <scope>NUCLEOTIDE SEQUENCE [LARGE SCALE GENOMIC DNA]</scope>
    <source>
        <strain evidence="1 2">DSM 19448</strain>
    </source>
</reference>
<dbReference type="RefSeq" id="WP_007657808.1">
    <property type="nucleotide sequence ID" value="NZ_KQ033913.1"/>
</dbReference>
<proteinExistence type="predicted"/>
<comment type="caution">
    <text evidence="1">The sequence shown here is derived from an EMBL/GenBank/DDBJ whole genome shotgun (WGS) entry which is preliminary data.</text>
</comment>
<organism evidence="1 2">
    <name type="scientific">Parabacteroides goldsteinii DSM 19448 = WAL 12034</name>
    <dbReference type="NCBI Taxonomy" id="927665"/>
    <lineage>
        <taxon>Bacteria</taxon>
        <taxon>Pseudomonadati</taxon>
        <taxon>Bacteroidota</taxon>
        <taxon>Bacteroidia</taxon>
        <taxon>Bacteroidales</taxon>
        <taxon>Tannerellaceae</taxon>
        <taxon>Parabacteroides</taxon>
    </lineage>
</organism>
<evidence type="ECO:0000313" key="1">
    <source>
        <dbReference type="EMBL" id="KKB54674.1"/>
    </source>
</evidence>
<dbReference type="InterPro" id="IPR045724">
    <property type="entry name" value="DUF6078"/>
</dbReference>
<dbReference type="Proteomes" id="UP000033047">
    <property type="component" value="Unassembled WGS sequence"/>
</dbReference>
<dbReference type="HOGENOM" id="CLU_115284_0_0_10"/>
<gene>
    <name evidence="1" type="ORF">HMPREF1535_02796</name>
</gene>
<dbReference type="PATRIC" id="fig|927665.4.peg.2871"/>
<protein>
    <submittedName>
        <fullName evidence="1">Uncharacterized protein</fullName>
    </submittedName>
</protein>
<accession>A0A0F5JA83</accession>
<dbReference type="Pfam" id="PF19555">
    <property type="entry name" value="DUF6078"/>
    <property type="match status" value="1"/>
</dbReference>
<sequence>MYDDKYNFCENAPGDFSFCLNADCASAGECLRGLAARDLTEKMVVVSVINPLLVDSMGVSSCRFFRKAEKVRVAYGFKRALAKVESGKVRMVRSFMCGIVCQRDYYYLLRGDKPLYPHMQKKVVEILIRCGLEEPIEFDRYEWHYEWNKL</sequence>
<dbReference type="STRING" id="927665.HMPREF1535_02796"/>